<dbReference type="EMBL" id="KZ451948">
    <property type="protein sequence ID" value="PKA59456.1"/>
    <property type="molecule type" value="Genomic_DNA"/>
</dbReference>
<dbReference type="PANTHER" id="PTHR45621">
    <property type="entry name" value="OS01G0588500 PROTEIN-RELATED"/>
    <property type="match status" value="1"/>
</dbReference>
<accession>A0A2I0AVB7</accession>
<dbReference type="OrthoDB" id="694805at2759"/>
<organism evidence="1 2">
    <name type="scientific">Apostasia shenzhenica</name>
    <dbReference type="NCBI Taxonomy" id="1088818"/>
    <lineage>
        <taxon>Eukaryota</taxon>
        <taxon>Viridiplantae</taxon>
        <taxon>Streptophyta</taxon>
        <taxon>Embryophyta</taxon>
        <taxon>Tracheophyta</taxon>
        <taxon>Spermatophyta</taxon>
        <taxon>Magnoliopsida</taxon>
        <taxon>Liliopsida</taxon>
        <taxon>Asparagales</taxon>
        <taxon>Orchidaceae</taxon>
        <taxon>Apostasioideae</taxon>
        <taxon>Apostasia</taxon>
    </lineage>
</organism>
<evidence type="ECO:0000313" key="1">
    <source>
        <dbReference type="EMBL" id="PKA59456.1"/>
    </source>
</evidence>
<sequence length="66" mass="7452">MSTARCAFNKNKVGIKQTLVDWAKLFCVMDTRLEGQYPKKGAHTIVNLALQCISHEPKLQPTFPFS</sequence>
<dbReference type="InterPro" id="IPR050823">
    <property type="entry name" value="Plant_Ser_Thr_Prot_Kinase"/>
</dbReference>
<gene>
    <name evidence="1" type="primary">APK2B</name>
    <name evidence="1" type="ORF">AXF42_Ash016480</name>
</gene>
<keyword evidence="1" id="KW-0418">Kinase</keyword>
<proteinExistence type="predicted"/>
<evidence type="ECO:0000313" key="2">
    <source>
        <dbReference type="Proteomes" id="UP000236161"/>
    </source>
</evidence>
<reference evidence="1 2" key="1">
    <citation type="journal article" date="2017" name="Nature">
        <title>The Apostasia genome and the evolution of orchids.</title>
        <authorList>
            <person name="Zhang G.Q."/>
            <person name="Liu K.W."/>
            <person name="Li Z."/>
            <person name="Lohaus R."/>
            <person name="Hsiao Y.Y."/>
            <person name="Niu S.C."/>
            <person name="Wang J.Y."/>
            <person name="Lin Y.C."/>
            <person name="Xu Q."/>
            <person name="Chen L.J."/>
            <person name="Yoshida K."/>
            <person name="Fujiwara S."/>
            <person name="Wang Z.W."/>
            <person name="Zhang Y.Q."/>
            <person name="Mitsuda N."/>
            <person name="Wang M."/>
            <person name="Liu G.H."/>
            <person name="Pecoraro L."/>
            <person name="Huang H.X."/>
            <person name="Xiao X.J."/>
            <person name="Lin M."/>
            <person name="Wu X.Y."/>
            <person name="Wu W.L."/>
            <person name="Chen Y.Y."/>
            <person name="Chang S.B."/>
            <person name="Sakamoto S."/>
            <person name="Ohme-Takagi M."/>
            <person name="Yagi M."/>
            <person name="Zeng S.J."/>
            <person name="Shen C.Y."/>
            <person name="Yeh C.M."/>
            <person name="Luo Y.B."/>
            <person name="Tsai W.C."/>
            <person name="Van de Peer Y."/>
            <person name="Liu Z.J."/>
        </authorList>
    </citation>
    <scope>NUCLEOTIDE SEQUENCE [LARGE SCALE GENOMIC DNA]</scope>
    <source>
        <strain evidence="2">cv. Shenzhen</strain>
        <tissue evidence="1">Stem</tissue>
    </source>
</reference>
<protein>
    <submittedName>
        <fullName evidence="1">Protein kinase 2B, chloroplastic</fullName>
    </submittedName>
</protein>
<keyword evidence="2" id="KW-1185">Reference proteome</keyword>
<dbReference type="STRING" id="1088818.A0A2I0AVB7"/>
<name>A0A2I0AVB7_9ASPA</name>
<dbReference type="GO" id="GO:0016301">
    <property type="term" value="F:kinase activity"/>
    <property type="evidence" value="ECO:0007669"/>
    <property type="project" value="UniProtKB-KW"/>
</dbReference>
<dbReference type="Proteomes" id="UP000236161">
    <property type="component" value="Unassembled WGS sequence"/>
</dbReference>
<keyword evidence="1" id="KW-0808">Transferase</keyword>
<dbReference type="AlphaFoldDB" id="A0A2I0AVB7"/>